<dbReference type="EMBL" id="RSCE01000003">
    <property type="protein sequence ID" value="RSH84347.1"/>
    <property type="molecule type" value="Genomic_DNA"/>
</dbReference>
<dbReference type="AlphaFoldDB" id="A0A427XZT1"/>
<feature type="compositionally biased region" description="Polar residues" evidence="1">
    <location>
        <begin position="516"/>
        <end position="527"/>
    </location>
</feature>
<name>A0A427XZT1_9TREE</name>
<proteinExistence type="predicted"/>
<feature type="compositionally biased region" description="Polar residues" evidence="1">
    <location>
        <begin position="153"/>
        <end position="176"/>
    </location>
</feature>
<dbReference type="OrthoDB" id="2413468at2759"/>
<keyword evidence="3" id="KW-1185">Reference proteome</keyword>
<feature type="compositionally biased region" description="Basic and acidic residues" evidence="1">
    <location>
        <begin position="1054"/>
        <end position="1069"/>
    </location>
</feature>
<feature type="region of interest" description="Disordered" evidence="1">
    <location>
        <begin position="366"/>
        <end position="668"/>
    </location>
</feature>
<feature type="compositionally biased region" description="Low complexity" evidence="1">
    <location>
        <begin position="920"/>
        <end position="953"/>
    </location>
</feature>
<reference evidence="2 3" key="1">
    <citation type="submission" date="2018-11" db="EMBL/GenBank/DDBJ databases">
        <title>Genome sequence of Apiotrichum porosum DSM 27194.</title>
        <authorList>
            <person name="Aliyu H."/>
            <person name="Gorte O."/>
            <person name="Ochsenreither K."/>
        </authorList>
    </citation>
    <scope>NUCLEOTIDE SEQUENCE [LARGE SCALE GENOMIC DNA]</scope>
    <source>
        <strain evidence="2 3">DSM 27194</strain>
    </source>
</reference>
<evidence type="ECO:0000256" key="1">
    <source>
        <dbReference type="SAM" id="MobiDB-lite"/>
    </source>
</evidence>
<gene>
    <name evidence="2" type="ORF">EHS24_005867</name>
</gene>
<dbReference type="GeneID" id="39590410"/>
<accession>A0A427XZT1</accession>
<sequence>MSDYSTSVSDGGPLSGPNRRSTGASEALQYYWSASAGERSASVSSSLGMSPIDSSPRPGQLGSPYSLSPHPVLHEAKSAVSLRELVQQEAEYEHEQGRTPAPWEVEMGTHLPDMSYSGGSLGGLSDLRERERERDSASSSTMGQSNRHIHLVSYSSDGSMSRMASGTSVPSIQNVTPPSPSRSSLSGESEYSLLEEDMTGTTAMPRRNDPVEVRQSRLPPHPDLQSHRLGVIDTNGDLGMGALLDPSFDEWTQQRPWRESGNASPRSPVVQSSPLQSPTEIWSTPTQGAPALRSPIAPVGSWTRSSSPGNSSNDRTPRNSTQSPRTPRQNKSFRPLTSGRLLFVAPPDVSPGSLDALQREYAGMNLKHGGRLGGLSVRTYGPNDEPDMPHSAPASRTAFGDIELPGSGPFGRVRPTSLLPPPTTPLESTSSPKLPQQLAIPSPRSSPKPMIRLSPEPPPKSELRRATPEPPTSASRSGSYPSRAAVTTPQLSPKHSMAELPTIINTPHTPEGPSRKVQTASVPGSAQSSRSTAAPPRTPRSRSTSPGLSPGNIGPLPTSGTIQDLTDILGGAIDEIGLIDSRDTPPPMVAEPSKEATGSKPLMLANVPPRSTSTATPPTPAPPGTLMSEPAELSPTTSSGFSTSPTSHPQSQPFAQPPQSQPLSQGNVGLGLMGSVGVGAAMAGVGNNVSNASTNIANASSNLANTGRQQVQRHVRKASSILSIRSSNLSYGSAPTFSQAGALPTAVVFGNIKALKTCGERARAYSRGVQDLARADSGLRDWCNNAHSAPRVNNVRPKQAAMGQGLGLGLRSPDGAGAPLGLAPPSMRNVSASSEFPTRADAYSAREIMVRNMEPSDEPTALPPNLPYPQLQLNNVKTSNSMQSITSVASKARNAGGGLFSSAFGRLKKDREPGITGLGPPNSSSLLSLSPSASASKRSLLPPVPASASASSRESLDTGVDGNSDRRVQPSLAVPRGPRGPGGSPSSVLDGTPARSSFDMPRPISYVPARASLDGQTRPNLAGRGSSSGTSSGGFNWSSPGSTSTNTPSPLARGDSRNENDNGNDNVREDDLRQMSDALPHAERPVVRSYLQRYGALTYAMTAYIEDEKQGTLMRV</sequence>
<dbReference type="Proteomes" id="UP000279236">
    <property type="component" value="Unassembled WGS sequence"/>
</dbReference>
<evidence type="ECO:0000313" key="2">
    <source>
        <dbReference type="EMBL" id="RSH84347.1"/>
    </source>
</evidence>
<feature type="compositionally biased region" description="Low complexity" evidence="1">
    <location>
        <begin position="1023"/>
        <end position="1050"/>
    </location>
</feature>
<feature type="region of interest" description="Disordered" evidence="1">
    <location>
        <begin position="911"/>
        <end position="1069"/>
    </location>
</feature>
<dbReference type="STRING" id="105984.A0A427XZT1"/>
<feature type="compositionally biased region" description="Low complexity" evidence="1">
    <location>
        <begin position="264"/>
        <end position="278"/>
    </location>
</feature>
<feature type="compositionally biased region" description="Low complexity" evidence="1">
    <location>
        <begin position="425"/>
        <end position="435"/>
    </location>
</feature>
<organism evidence="2 3">
    <name type="scientific">Apiotrichum porosum</name>
    <dbReference type="NCBI Taxonomy" id="105984"/>
    <lineage>
        <taxon>Eukaryota</taxon>
        <taxon>Fungi</taxon>
        <taxon>Dikarya</taxon>
        <taxon>Basidiomycota</taxon>
        <taxon>Agaricomycotina</taxon>
        <taxon>Tremellomycetes</taxon>
        <taxon>Trichosporonales</taxon>
        <taxon>Trichosporonaceae</taxon>
        <taxon>Apiotrichum</taxon>
    </lineage>
</organism>
<feature type="compositionally biased region" description="Low complexity" evidence="1">
    <location>
        <begin position="634"/>
        <end position="654"/>
    </location>
</feature>
<feature type="compositionally biased region" description="Basic and acidic residues" evidence="1">
    <location>
        <begin position="126"/>
        <end position="136"/>
    </location>
</feature>
<feature type="region of interest" description="Disordered" evidence="1">
    <location>
        <begin position="1"/>
        <end position="23"/>
    </location>
</feature>
<protein>
    <submittedName>
        <fullName evidence="2">Uncharacterized protein</fullName>
    </submittedName>
</protein>
<comment type="caution">
    <text evidence="2">The sequence shown here is derived from an EMBL/GenBank/DDBJ whole genome shotgun (WGS) entry which is preliminary data.</text>
</comment>
<evidence type="ECO:0000313" key="3">
    <source>
        <dbReference type="Proteomes" id="UP000279236"/>
    </source>
</evidence>
<dbReference type="RefSeq" id="XP_028477795.1">
    <property type="nucleotide sequence ID" value="XM_028621343.1"/>
</dbReference>
<feature type="compositionally biased region" description="Low complexity" evidence="1">
    <location>
        <begin position="181"/>
        <end position="192"/>
    </location>
</feature>
<feature type="compositionally biased region" description="Low complexity" evidence="1">
    <location>
        <begin position="528"/>
        <end position="546"/>
    </location>
</feature>
<feature type="compositionally biased region" description="Polar residues" evidence="1">
    <location>
        <begin position="472"/>
        <end position="493"/>
    </location>
</feature>
<feature type="region of interest" description="Disordered" evidence="1">
    <location>
        <begin position="42"/>
        <end position="72"/>
    </location>
</feature>
<feature type="region of interest" description="Disordered" evidence="1">
    <location>
        <begin position="87"/>
        <end position="339"/>
    </location>
</feature>
<feature type="compositionally biased region" description="Basic and acidic residues" evidence="1">
    <location>
        <begin position="206"/>
        <end position="215"/>
    </location>
</feature>
<feature type="compositionally biased region" description="Polar residues" evidence="1">
    <location>
        <begin position="302"/>
        <end position="332"/>
    </location>
</feature>